<gene>
    <name evidence="4" type="ORF">ENS06_08545</name>
</gene>
<keyword evidence="2" id="KW-0812">Transmembrane</keyword>
<keyword evidence="2" id="KW-1133">Transmembrane helix</keyword>
<protein>
    <recommendedName>
        <fullName evidence="3">EF-hand domain-containing protein</fullName>
    </recommendedName>
</protein>
<feature type="transmembrane region" description="Helical" evidence="2">
    <location>
        <begin position="628"/>
        <end position="647"/>
    </location>
</feature>
<dbReference type="PROSITE" id="PS50222">
    <property type="entry name" value="EF_HAND_2"/>
    <property type="match status" value="1"/>
</dbReference>
<reference evidence="4" key="1">
    <citation type="journal article" date="2020" name="mSystems">
        <title>Genome- and Community-Level Interaction Insights into Carbon Utilization and Element Cycling Functions of Hydrothermarchaeota in Hydrothermal Sediment.</title>
        <authorList>
            <person name="Zhou Z."/>
            <person name="Liu Y."/>
            <person name="Xu W."/>
            <person name="Pan J."/>
            <person name="Luo Z.H."/>
            <person name="Li M."/>
        </authorList>
    </citation>
    <scope>NUCLEOTIDE SEQUENCE [LARGE SCALE GENOMIC DNA]</scope>
    <source>
        <strain evidence="4">SpSt-456</strain>
    </source>
</reference>
<sequence length="763" mass="82384">MARDPESNAGSATLQPYPWKFVRLGGFDQVRILSGADMLALDRLDQKLWTALGCPTHGLQFDERTLQRIDSDGDGRIRVPELIAAVHWAGKLLKNPDALLDGSSGLPLSAIDDTSEEGQRILKSARQILANLGKPDAPVITAEDTADTARIFADTRFNGDGVICPESAVDEETAALLREIMDCMGSDMDRSGRPGVGEEKLNAFFAAADAYVGWWRLAEEDTTRLLPFGEKTDAAAATFQAVKAKIDDYFLRCRLAAYDPRAADHLSPPAEEYQSLSSRDLSSVPDQIAALPLARIEPNGSLPLSEGINPAWAAALEGLRTEVLTPLLGEKATLGLEDWQTVSAAFAAMEAWRSAKKGEAVEKLGIARVREIVSGPYRDVVYDLLAKDKALQAEADAIDAGDRLVRYHRDLYTLVRNFVSFTDFYNPKAHAIFQAGTLYLDQRSCALCVRVDDVESHSALAGLSRTYLAYCACKRRGGQETMHIAAAFTDGDSDNLRVGRNGIFYDRQGRDWDATIVKILEHPISVRQAFWAPYKRFARMVAEQIEKFAASKEKAVDAKAAVSVTAAATAPVPPPSAAAPPPPTAVPFDIGKFAGIFAAIGLAVGAIGTALASVLTGLMSLHWWQIPLALAGLLLIISGPSMILAWLKLRQRNLAPILDACGWAVNARAKINIPFGMTLTAVASLPEGARRTTEDPFAEKSGLWKLWVLLIAAAAAALIWWNKDFFLPKPAGEKAKPAVTSSAEPSHKPAETGAPPAPAPKTQ</sequence>
<evidence type="ECO:0000256" key="1">
    <source>
        <dbReference type="SAM" id="MobiDB-lite"/>
    </source>
</evidence>
<proteinExistence type="predicted"/>
<feature type="region of interest" description="Disordered" evidence="1">
    <location>
        <begin position="732"/>
        <end position="763"/>
    </location>
</feature>
<keyword evidence="2" id="KW-0472">Membrane</keyword>
<dbReference type="EMBL" id="DSTK01000026">
    <property type="protein sequence ID" value="HFK97352.1"/>
    <property type="molecule type" value="Genomic_DNA"/>
</dbReference>
<name>A0A831ZYE5_9BACT</name>
<dbReference type="AlphaFoldDB" id="A0A831ZYE5"/>
<feature type="transmembrane region" description="Helical" evidence="2">
    <location>
        <begin position="704"/>
        <end position="721"/>
    </location>
</feature>
<feature type="transmembrane region" description="Helical" evidence="2">
    <location>
        <begin position="593"/>
        <end position="616"/>
    </location>
</feature>
<accession>A0A831ZYE5</accession>
<comment type="caution">
    <text evidence="4">The sequence shown here is derived from an EMBL/GenBank/DDBJ whole genome shotgun (WGS) entry which is preliminary data.</text>
</comment>
<organism evidence="4">
    <name type="scientific">Desulfacinum infernum</name>
    <dbReference type="NCBI Taxonomy" id="35837"/>
    <lineage>
        <taxon>Bacteria</taxon>
        <taxon>Pseudomonadati</taxon>
        <taxon>Thermodesulfobacteriota</taxon>
        <taxon>Syntrophobacteria</taxon>
        <taxon>Syntrophobacterales</taxon>
        <taxon>Syntrophobacteraceae</taxon>
        <taxon>Desulfacinum</taxon>
    </lineage>
</organism>
<evidence type="ECO:0000259" key="3">
    <source>
        <dbReference type="PROSITE" id="PS50222"/>
    </source>
</evidence>
<dbReference type="GO" id="GO:0005509">
    <property type="term" value="F:calcium ion binding"/>
    <property type="evidence" value="ECO:0007669"/>
    <property type="project" value="InterPro"/>
</dbReference>
<dbReference type="InterPro" id="IPR002048">
    <property type="entry name" value="EF_hand_dom"/>
</dbReference>
<feature type="domain" description="EF-hand" evidence="3">
    <location>
        <begin position="57"/>
        <end position="92"/>
    </location>
</feature>
<evidence type="ECO:0000256" key="2">
    <source>
        <dbReference type="SAM" id="Phobius"/>
    </source>
</evidence>
<evidence type="ECO:0000313" key="4">
    <source>
        <dbReference type="EMBL" id="HFK97352.1"/>
    </source>
</evidence>